<feature type="chain" id="PRO_5023894150" evidence="9">
    <location>
        <begin position="27"/>
        <end position="589"/>
    </location>
</feature>
<gene>
    <name evidence="11" type="ORF">FN846DRAFT_796013</name>
</gene>
<keyword evidence="12" id="KW-1185">Reference proteome</keyword>
<feature type="domain" description="Prenylcysteine lyase" evidence="10">
    <location>
        <begin position="181"/>
        <end position="552"/>
    </location>
</feature>
<comment type="similarity">
    <text evidence="2">Belongs to the prenylcysteine oxidase family.</text>
</comment>
<comment type="cofactor">
    <cofactor evidence="1">
        <name>FAD</name>
        <dbReference type="ChEBI" id="CHEBI:57692"/>
    </cofactor>
</comment>
<dbReference type="InterPro" id="IPR017046">
    <property type="entry name" value="Prenylcysteine_Oxase1"/>
</dbReference>
<evidence type="ECO:0000256" key="8">
    <source>
        <dbReference type="SAM" id="Coils"/>
    </source>
</evidence>
<keyword evidence="5" id="KW-0274">FAD</keyword>
<evidence type="ECO:0000256" key="9">
    <source>
        <dbReference type="SAM" id="SignalP"/>
    </source>
</evidence>
<organism evidence="11 12">
    <name type="scientific">Sphaerosporella brunnea</name>
    <dbReference type="NCBI Taxonomy" id="1250544"/>
    <lineage>
        <taxon>Eukaryota</taxon>
        <taxon>Fungi</taxon>
        <taxon>Dikarya</taxon>
        <taxon>Ascomycota</taxon>
        <taxon>Pezizomycotina</taxon>
        <taxon>Pezizomycetes</taxon>
        <taxon>Pezizales</taxon>
        <taxon>Pyronemataceae</taxon>
        <taxon>Sphaerosporella</taxon>
    </lineage>
</organism>
<dbReference type="Pfam" id="PF13450">
    <property type="entry name" value="NAD_binding_8"/>
    <property type="match status" value="1"/>
</dbReference>
<proteinExistence type="inferred from homology"/>
<dbReference type="PIRSF" id="PIRSF036292">
    <property type="entry name" value="Prenylcysteine_oxidase"/>
    <property type="match status" value="1"/>
</dbReference>
<comment type="caution">
    <text evidence="11">The sequence shown here is derived from an EMBL/GenBank/DDBJ whole genome shotgun (WGS) entry which is preliminary data.</text>
</comment>
<evidence type="ECO:0000256" key="6">
    <source>
        <dbReference type="ARBA" id="ARBA00023002"/>
    </source>
</evidence>
<dbReference type="PANTHER" id="PTHR15944:SF0">
    <property type="entry name" value="PRENYLCYSTEINE LYASE DOMAIN-CONTAINING PROTEIN"/>
    <property type="match status" value="1"/>
</dbReference>
<dbReference type="Gene3D" id="3.50.50.60">
    <property type="entry name" value="FAD/NAD(P)-binding domain"/>
    <property type="match status" value="1"/>
</dbReference>
<dbReference type="GO" id="GO:0001735">
    <property type="term" value="F:prenylcysteine oxidase activity"/>
    <property type="evidence" value="ECO:0007669"/>
    <property type="project" value="InterPro"/>
</dbReference>
<dbReference type="GO" id="GO:0030328">
    <property type="term" value="P:prenylcysteine catabolic process"/>
    <property type="evidence" value="ECO:0007669"/>
    <property type="project" value="InterPro"/>
</dbReference>
<evidence type="ECO:0000256" key="1">
    <source>
        <dbReference type="ARBA" id="ARBA00001974"/>
    </source>
</evidence>
<evidence type="ECO:0000259" key="10">
    <source>
        <dbReference type="Pfam" id="PF07156"/>
    </source>
</evidence>
<dbReference type="Proteomes" id="UP000326924">
    <property type="component" value="Unassembled WGS sequence"/>
</dbReference>
<keyword evidence="4 9" id="KW-0732">Signal</keyword>
<accession>A0A5J5EXJ8</accession>
<keyword evidence="7" id="KW-0325">Glycoprotein</keyword>
<dbReference type="InterPro" id="IPR036188">
    <property type="entry name" value="FAD/NAD-bd_sf"/>
</dbReference>
<evidence type="ECO:0000256" key="5">
    <source>
        <dbReference type="ARBA" id="ARBA00022827"/>
    </source>
</evidence>
<keyword evidence="8" id="KW-0175">Coiled coil</keyword>
<evidence type="ECO:0000256" key="3">
    <source>
        <dbReference type="ARBA" id="ARBA00022630"/>
    </source>
</evidence>
<dbReference type="Pfam" id="PF07156">
    <property type="entry name" value="Prenylcys_lyase"/>
    <property type="match status" value="1"/>
</dbReference>
<sequence>MAFSRRITTVVLVLLFALTLLSSAEASLFDTIRQKLSAFTTPAVEVATAAPESVVQKPKHEGKRVAIIGAGSAGSSSAYYLRRFLANSTVDKLPLDITVYEKHSYVGGRSTTVNAYDDPTVPIELGASIFVAVNYNLVNAANELGLTVSSASAKRPRIEEESDILGVFDGKELLFTYPEGKWWSLAKLIYRYGPMAPYRTKKLTEETVGKFLQMYKPPHFPFTSLSEAVEAIGLLPATGTTGQQFLEQNGIVGDFAQELIQASTRVNYGQNLGLIHGLETMVCMAAEGAMSVDGGNWRIFRGMVDASNVELRLQTSVTSLSKDEDGQWVVSSKADGGAATSEVYDSVIIAGPLQFSNIAINAELDKTPDVIPFVTLHVTLFSSPLRLDPVFFGLKAGQPVPQAILTTLNETERSDPAIVRGEGKHAVGNSGFFSVSTLRSVVRPLPDGSEGGKIEYVYKVFSPERFSDEKIGELLGVKVVDKSATITWMHRHVWKSYPYEYPRVTFEESKLAEGLWYTGGIEAFISTMETSSLMGMNVAQLMVNEWAEEKQKEEEAKHIAEEQKKLAKQLMVAQTESDQEKITAIGDEL</sequence>
<reference evidence="11 12" key="1">
    <citation type="submission" date="2019-09" db="EMBL/GenBank/DDBJ databases">
        <title>Draft genome of the ectomycorrhizal ascomycete Sphaerosporella brunnea.</title>
        <authorList>
            <consortium name="DOE Joint Genome Institute"/>
            <person name="Benucci G.M."/>
            <person name="Marozzi G."/>
            <person name="Antonielli L."/>
            <person name="Sanchez S."/>
            <person name="Marco P."/>
            <person name="Wang X."/>
            <person name="Falini L.B."/>
            <person name="Barry K."/>
            <person name="Haridas S."/>
            <person name="Lipzen A."/>
            <person name="Labutti K."/>
            <person name="Grigoriev I.V."/>
            <person name="Murat C."/>
            <person name="Martin F."/>
            <person name="Albertini E."/>
            <person name="Donnini D."/>
            <person name="Bonito G."/>
        </authorList>
    </citation>
    <scope>NUCLEOTIDE SEQUENCE [LARGE SCALE GENOMIC DNA]</scope>
    <source>
        <strain evidence="11 12">Sb_GMNB300</strain>
    </source>
</reference>
<dbReference type="SUPFAM" id="SSF51905">
    <property type="entry name" value="FAD/NAD(P)-binding domain"/>
    <property type="match status" value="1"/>
</dbReference>
<dbReference type="InParanoid" id="A0A5J5EXJ8"/>
<keyword evidence="3" id="KW-0285">Flavoprotein</keyword>
<dbReference type="PANTHER" id="PTHR15944">
    <property type="entry name" value="FARNESYLCYSTEINE LYASE"/>
    <property type="match status" value="1"/>
</dbReference>
<dbReference type="AlphaFoldDB" id="A0A5J5EXJ8"/>
<dbReference type="EMBL" id="VXIS01000088">
    <property type="protein sequence ID" value="KAA8906526.1"/>
    <property type="molecule type" value="Genomic_DNA"/>
</dbReference>
<dbReference type="OrthoDB" id="437369at2759"/>
<protein>
    <submittedName>
        <fullName evidence="11">Prenylcysteine oxidase</fullName>
    </submittedName>
</protein>
<name>A0A5J5EXJ8_9PEZI</name>
<evidence type="ECO:0000256" key="2">
    <source>
        <dbReference type="ARBA" id="ARBA00009967"/>
    </source>
</evidence>
<evidence type="ECO:0000313" key="11">
    <source>
        <dbReference type="EMBL" id="KAA8906526.1"/>
    </source>
</evidence>
<dbReference type="InterPro" id="IPR010795">
    <property type="entry name" value="Prenylcys_lyase"/>
</dbReference>
<keyword evidence="6" id="KW-0560">Oxidoreductase</keyword>
<evidence type="ECO:0000256" key="7">
    <source>
        <dbReference type="ARBA" id="ARBA00023180"/>
    </source>
</evidence>
<feature type="signal peptide" evidence="9">
    <location>
        <begin position="1"/>
        <end position="26"/>
    </location>
</feature>
<evidence type="ECO:0000313" key="12">
    <source>
        <dbReference type="Proteomes" id="UP000326924"/>
    </source>
</evidence>
<feature type="coiled-coil region" evidence="8">
    <location>
        <begin position="536"/>
        <end position="570"/>
    </location>
</feature>
<dbReference type="GO" id="GO:0030327">
    <property type="term" value="P:prenylated protein catabolic process"/>
    <property type="evidence" value="ECO:0007669"/>
    <property type="project" value="TreeGrafter"/>
</dbReference>
<evidence type="ECO:0000256" key="4">
    <source>
        <dbReference type="ARBA" id="ARBA00022729"/>
    </source>
</evidence>